<name>A0A0L8HRA0_OCTBM</name>
<evidence type="ECO:0008006" key="5">
    <source>
        <dbReference type="Google" id="ProtNLM"/>
    </source>
</evidence>
<dbReference type="Pfam" id="PF07847">
    <property type="entry name" value="PCO_ADO"/>
    <property type="match status" value="1"/>
</dbReference>
<dbReference type="STRING" id="37653.A0A0L8HRA0"/>
<dbReference type="PANTHER" id="PTHR22966:SF61">
    <property type="entry name" value="2-AMINOETHANETHIOL DIOXYGENASE"/>
    <property type="match status" value="1"/>
</dbReference>
<dbReference type="Gene3D" id="2.60.120.10">
    <property type="entry name" value="Jelly Rolls"/>
    <property type="match status" value="1"/>
</dbReference>
<dbReference type="SUPFAM" id="SSF51182">
    <property type="entry name" value="RmlC-like cupins"/>
    <property type="match status" value="1"/>
</dbReference>
<keyword evidence="2" id="KW-0560">Oxidoreductase</keyword>
<dbReference type="OrthoDB" id="271433at2759"/>
<reference evidence="4" key="1">
    <citation type="submission" date="2015-07" db="EMBL/GenBank/DDBJ databases">
        <title>MeaNS - Measles Nucleotide Surveillance Program.</title>
        <authorList>
            <person name="Tran T."/>
            <person name="Druce J."/>
        </authorList>
    </citation>
    <scope>NUCLEOTIDE SEQUENCE</scope>
    <source>
        <strain evidence="4">UCB-OBI-ISO-001</strain>
        <tissue evidence="4">Gonad</tissue>
    </source>
</reference>
<dbReference type="GO" id="GO:0046872">
    <property type="term" value="F:metal ion binding"/>
    <property type="evidence" value="ECO:0007669"/>
    <property type="project" value="UniProtKB-KW"/>
</dbReference>
<dbReference type="InterPro" id="IPR011051">
    <property type="entry name" value="RmlC_Cupin_sf"/>
</dbReference>
<protein>
    <recommendedName>
        <fullName evidence="5">2-aminoethanethiol dioxygenase</fullName>
    </recommendedName>
</protein>
<dbReference type="KEGG" id="obi:106869111"/>
<accession>A0A0L8HRA0</accession>
<dbReference type="CDD" id="cd20289">
    <property type="entry name" value="cupin_ADO"/>
    <property type="match status" value="1"/>
</dbReference>
<evidence type="ECO:0000256" key="1">
    <source>
        <dbReference type="ARBA" id="ARBA00022723"/>
    </source>
</evidence>
<dbReference type="AlphaFoldDB" id="A0A0L8HRA0"/>
<keyword evidence="3" id="KW-0408">Iron</keyword>
<evidence type="ECO:0000313" key="4">
    <source>
        <dbReference type="EMBL" id="KOF91717.1"/>
    </source>
</evidence>
<sequence>MALLIQEVSRAARRAFSGGLKEPVFQEKLNELVKLMNQVRGRDVNFNPALTERSKNNNAPVTYIHIFEDEVYSMGIFVLKENSRIPLHDHPGMFGIIKVIHGTLSLESFDELPVSSEQPTSSASTTATSFNNEFKKFLRDYDRTPKPFLEVPKKKASVNDDCCVLSPTKGNLHEVRPDGGPAAFLDILAPPYDTDSDRRCNYYEITKGHSPPRPLSQPEDSSQKISWLVQIQQPSDFWCDESDYNGPEIPSH</sequence>
<proteinExistence type="predicted"/>
<dbReference type="PANTHER" id="PTHR22966">
    <property type="entry name" value="2-AMINOETHANETHIOL DIOXYGENASE"/>
    <property type="match status" value="1"/>
</dbReference>
<organism evidence="4">
    <name type="scientific">Octopus bimaculoides</name>
    <name type="common">California two-spotted octopus</name>
    <dbReference type="NCBI Taxonomy" id="37653"/>
    <lineage>
        <taxon>Eukaryota</taxon>
        <taxon>Metazoa</taxon>
        <taxon>Spiralia</taxon>
        <taxon>Lophotrochozoa</taxon>
        <taxon>Mollusca</taxon>
        <taxon>Cephalopoda</taxon>
        <taxon>Coleoidea</taxon>
        <taxon>Octopodiformes</taxon>
        <taxon>Octopoda</taxon>
        <taxon>Incirrata</taxon>
        <taxon>Octopodidae</taxon>
        <taxon>Octopus</taxon>
    </lineage>
</organism>
<keyword evidence="1" id="KW-0479">Metal-binding</keyword>
<dbReference type="InterPro" id="IPR012864">
    <property type="entry name" value="PCO/ADO"/>
</dbReference>
<dbReference type="InterPro" id="IPR014710">
    <property type="entry name" value="RmlC-like_jellyroll"/>
</dbReference>
<evidence type="ECO:0000256" key="2">
    <source>
        <dbReference type="ARBA" id="ARBA00023002"/>
    </source>
</evidence>
<dbReference type="EMBL" id="KQ417492">
    <property type="protein sequence ID" value="KOF91717.1"/>
    <property type="molecule type" value="Genomic_DNA"/>
</dbReference>
<dbReference type="GO" id="GO:0016702">
    <property type="term" value="F:oxidoreductase activity, acting on single donors with incorporation of molecular oxygen, incorporation of two atoms of oxygen"/>
    <property type="evidence" value="ECO:0007669"/>
    <property type="project" value="InterPro"/>
</dbReference>
<dbReference type="GO" id="GO:0005739">
    <property type="term" value="C:mitochondrion"/>
    <property type="evidence" value="ECO:0007669"/>
    <property type="project" value="TreeGrafter"/>
</dbReference>
<evidence type="ECO:0000256" key="3">
    <source>
        <dbReference type="ARBA" id="ARBA00023004"/>
    </source>
</evidence>
<gene>
    <name evidence="4" type="ORF">OCBIM_22008272mg</name>
</gene>
<dbReference type="OMA" id="RCIWGKL"/>